<gene>
    <name evidence="1" type="ORF">CSSPJE1EN2_LOCUS2922</name>
</gene>
<dbReference type="Proteomes" id="UP001497522">
    <property type="component" value="Chromosome 10"/>
</dbReference>
<dbReference type="EMBL" id="OZ023711">
    <property type="protein sequence ID" value="CAK9859927.1"/>
    <property type="molecule type" value="Genomic_DNA"/>
</dbReference>
<protein>
    <submittedName>
        <fullName evidence="1">Uncharacterized protein</fullName>
    </submittedName>
</protein>
<dbReference type="Gene3D" id="1.10.10.60">
    <property type="entry name" value="Homeodomain-like"/>
    <property type="match status" value="1"/>
</dbReference>
<reference evidence="1" key="1">
    <citation type="submission" date="2024-03" db="EMBL/GenBank/DDBJ databases">
        <authorList>
            <consortium name="ELIXIR-Norway"/>
            <consortium name="Elixir Norway"/>
        </authorList>
    </citation>
    <scope>NUCLEOTIDE SEQUENCE</scope>
</reference>
<proteinExistence type="predicted"/>
<keyword evidence="2" id="KW-1185">Reference proteome</keyword>
<evidence type="ECO:0000313" key="2">
    <source>
        <dbReference type="Proteomes" id="UP001497522"/>
    </source>
</evidence>
<organism evidence="1 2">
    <name type="scientific">Sphagnum jensenii</name>
    <dbReference type="NCBI Taxonomy" id="128206"/>
    <lineage>
        <taxon>Eukaryota</taxon>
        <taxon>Viridiplantae</taxon>
        <taxon>Streptophyta</taxon>
        <taxon>Embryophyta</taxon>
        <taxon>Bryophyta</taxon>
        <taxon>Sphagnophytina</taxon>
        <taxon>Sphagnopsida</taxon>
        <taxon>Sphagnales</taxon>
        <taxon>Sphagnaceae</taxon>
        <taxon>Sphagnum</taxon>
    </lineage>
</organism>
<accession>A0ABP1ABL2</accession>
<evidence type="ECO:0000313" key="1">
    <source>
        <dbReference type="EMBL" id="CAK9859927.1"/>
    </source>
</evidence>
<sequence>MGKYNSTPGHLTEGMCIALCQQKRRHPALTQGELKEWRWTTHGICITQATISLTLKRSDELLAMAVDTSVPPLRLALCTRQAMQYL</sequence>
<name>A0ABP1ABL2_9BRYO</name>